<dbReference type="PANTHER" id="PTHR30213">
    <property type="entry name" value="INNER MEMBRANE PROTEIN YHJD"/>
    <property type="match status" value="1"/>
</dbReference>
<evidence type="ECO:0000256" key="1">
    <source>
        <dbReference type="ARBA" id="ARBA00004651"/>
    </source>
</evidence>
<gene>
    <name evidence="6" type="ORF">QQ91_019660</name>
</gene>
<dbReference type="InterPro" id="IPR017039">
    <property type="entry name" value="Virul_fac_BrkB"/>
</dbReference>
<name>A0A0C1Y6P0_9CYAN</name>
<evidence type="ECO:0000256" key="2">
    <source>
        <dbReference type="ARBA" id="ARBA00022475"/>
    </source>
</evidence>
<keyword evidence="4" id="KW-1133">Transmembrane helix</keyword>
<keyword evidence="2" id="KW-1003">Cell membrane</keyword>
<comment type="subcellular location">
    <subcellularLocation>
        <location evidence="1">Cell membrane</location>
        <topology evidence="1">Multi-pass membrane protein</topology>
    </subcellularLocation>
</comment>
<evidence type="ECO:0000256" key="3">
    <source>
        <dbReference type="ARBA" id="ARBA00022692"/>
    </source>
</evidence>
<reference evidence="6" key="3">
    <citation type="submission" date="2020-02" db="EMBL/GenBank/DDBJ databases">
        <authorList>
            <person name="Sarangi A.N."/>
            <person name="Ghosh S."/>
            <person name="Mukherjee M."/>
            <person name="Tripathy S."/>
        </authorList>
    </citation>
    <scope>NUCLEOTIDE SEQUENCE</scope>
    <source>
        <strain evidence="6">BDU141951</strain>
    </source>
</reference>
<dbReference type="EMBL" id="JTHE02000003">
    <property type="protein sequence ID" value="NEV69317.1"/>
    <property type="molecule type" value="Genomic_DNA"/>
</dbReference>
<dbReference type="PIRSF" id="PIRSF035875">
    <property type="entry name" value="RNase_BN"/>
    <property type="match status" value="1"/>
</dbReference>
<accession>A0A0C1Y6P0</accession>
<sequence>MLPFLRDKVLPSRGAQLIIQTGLKWQKDKCLEMGAALSYYALFSLFPITLVLASVLGFLLGPDTDTAQKILTFTQDSLPPEAFEIVQRTLLRLNRQSVGAGIVGFSVSFFAASSVFAALDRSVDRIWKAEDTDTDSTTSLKDNATNFLGKRLFAFALVISTSMLLLLSLLSNIVIRVVLEFIDNMGRSLPFVHVDDLPIAKALQISSSFLLVALAVLLLFRFLPSTRTPWKDLWPGTLLTTALLIGLQQLVSRNIIHIGGQYQSYGAIGGVMILMLWIYLTCQIFFFGCVMSYVYAHLFGSRRHHDLIL</sequence>
<keyword evidence="3" id="KW-0812">Transmembrane</keyword>
<keyword evidence="5" id="KW-0472">Membrane</keyword>
<comment type="caution">
    <text evidence="6">The sequence shown here is derived from an EMBL/GenBank/DDBJ whole genome shotgun (WGS) entry which is preliminary data.</text>
</comment>
<dbReference type="Pfam" id="PF03631">
    <property type="entry name" value="Virul_fac_BrkB"/>
    <property type="match status" value="1"/>
</dbReference>
<dbReference type="GO" id="GO:0005886">
    <property type="term" value="C:plasma membrane"/>
    <property type="evidence" value="ECO:0007669"/>
    <property type="project" value="UniProtKB-SubCell"/>
</dbReference>
<reference evidence="6" key="2">
    <citation type="journal article" date="2015" name="Genome Announc.">
        <title>Draft Genome Sequence of Filamentous Marine Cyanobacterium Lyngbya confervoides Strain BDU141951.</title>
        <authorList>
            <person name="Chandrababunaidu M.M."/>
            <person name="Sen D."/>
            <person name="Tripathy S."/>
        </authorList>
    </citation>
    <scope>NUCLEOTIDE SEQUENCE</scope>
    <source>
        <strain evidence="6">BDU141951</strain>
    </source>
</reference>
<organism evidence="6">
    <name type="scientific">Lyngbya confervoides BDU141951</name>
    <dbReference type="NCBI Taxonomy" id="1574623"/>
    <lineage>
        <taxon>Bacteria</taxon>
        <taxon>Bacillati</taxon>
        <taxon>Cyanobacteriota</taxon>
        <taxon>Cyanophyceae</taxon>
        <taxon>Oscillatoriophycideae</taxon>
        <taxon>Oscillatoriales</taxon>
        <taxon>Microcoleaceae</taxon>
        <taxon>Lyngbya</taxon>
    </lineage>
</organism>
<dbReference type="AlphaFoldDB" id="A0A0C1Y6P0"/>
<evidence type="ECO:0000256" key="4">
    <source>
        <dbReference type="ARBA" id="ARBA00022989"/>
    </source>
</evidence>
<proteinExistence type="predicted"/>
<dbReference type="PANTHER" id="PTHR30213:SF1">
    <property type="entry name" value="INNER MEMBRANE PROTEIN YHJD"/>
    <property type="match status" value="1"/>
</dbReference>
<reference evidence="6" key="1">
    <citation type="submission" date="2014-11" db="EMBL/GenBank/DDBJ databases">
        <authorList>
            <person name="Malar M.C."/>
            <person name="Sen D."/>
            <person name="Tripathy S."/>
        </authorList>
    </citation>
    <scope>NUCLEOTIDE SEQUENCE</scope>
    <source>
        <strain evidence="6">BDU141951</strain>
    </source>
</reference>
<evidence type="ECO:0000313" key="6">
    <source>
        <dbReference type="EMBL" id="NEV69317.1"/>
    </source>
</evidence>
<protein>
    <submittedName>
        <fullName evidence="6">YihY/virulence factor BrkB family protein</fullName>
    </submittedName>
</protein>
<evidence type="ECO:0000256" key="5">
    <source>
        <dbReference type="ARBA" id="ARBA00023136"/>
    </source>
</evidence>